<protein>
    <submittedName>
        <fullName evidence="2">Uncharacterized protein</fullName>
    </submittedName>
</protein>
<keyword evidence="1" id="KW-1133">Transmembrane helix</keyword>
<evidence type="ECO:0000256" key="1">
    <source>
        <dbReference type="SAM" id="Phobius"/>
    </source>
</evidence>
<dbReference type="Proteomes" id="UP000028582">
    <property type="component" value="Unassembled WGS sequence"/>
</dbReference>
<evidence type="ECO:0000313" key="3">
    <source>
        <dbReference type="Proteomes" id="UP000028582"/>
    </source>
</evidence>
<feature type="transmembrane region" description="Helical" evidence="1">
    <location>
        <begin position="6"/>
        <end position="27"/>
    </location>
</feature>
<evidence type="ECO:0000313" key="2">
    <source>
        <dbReference type="EMBL" id="ETO62287.1"/>
    </source>
</evidence>
<accession>A0A080Z6M6</accession>
<sequence length="142" mass="15566">MALYDALEYVSCGPVGLFLLLLLFNALNMAFSIDRNALGYSRCSRLERTRQVNGTLPYAFVPNKPTPNACELRTVIPVTTTQLLMARLPTTQSSKEASPPDILDDFTAVEVFVVDVLRGLRTLSQRPAEASATTAPARAYRA</sequence>
<proteinExistence type="predicted"/>
<reference evidence="2 3" key="1">
    <citation type="submission" date="2013-11" db="EMBL/GenBank/DDBJ databases">
        <title>The Genome Sequence of Phytophthora parasitica P1976.</title>
        <authorList>
            <consortium name="The Broad Institute Genomics Platform"/>
            <person name="Russ C."/>
            <person name="Tyler B."/>
            <person name="Panabieres F."/>
            <person name="Shan W."/>
            <person name="Tripathy S."/>
            <person name="Grunwald N."/>
            <person name="Machado M."/>
            <person name="Johnson C.S."/>
            <person name="Walker B."/>
            <person name="Young S."/>
            <person name="Zeng Q."/>
            <person name="Gargeya S."/>
            <person name="Fitzgerald M."/>
            <person name="Haas B."/>
            <person name="Abouelleil A."/>
            <person name="Allen A.W."/>
            <person name="Alvarado L."/>
            <person name="Arachchi H.M."/>
            <person name="Berlin A.M."/>
            <person name="Chapman S.B."/>
            <person name="Gainer-Dewar J."/>
            <person name="Goldberg J."/>
            <person name="Griggs A."/>
            <person name="Gujja S."/>
            <person name="Hansen M."/>
            <person name="Howarth C."/>
            <person name="Imamovic A."/>
            <person name="Ireland A."/>
            <person name="Larimer J."/>
            <person name="McCowan C."/>
            <person name="Murphy C."/>
            <person name="Pearson M."/>
            <person name="Poon T.W."/>
            <person name="Priest M."/>
            <person name="Roberts A."/>
            <person name="Saif S."/>
            <person name="Shea T."/>
            <person name="Sisk P."/>
            <person name="Sykes S."/>
            <person name="Wortman J."/>
            <person name="Nusbaum C."/>
            <person name="Birren B."/>
        </authorList>
    </citation>
    <scope>NUCLEOTIDE SEQUENCE [LARGE SCALE GENOMIC DNA]</scope>
    <source>
        <strain evidence="2 3">P1976</strain>
    </source>
</reference>
<dbReference type="AlphaFoldDB" id="A0A080Z6M6"/>
<dbReference type="EMBL" id="ANJA01003621">
    <property type="protein sequence ID" value="ETO62287.1"/>
    <property type="molecule type" value="Genomic_DNA"/>
</dbReference>
<keyword evidence="1" id="KW-0472">Membrane</keyword>
<organism evidence="2 3">
    <name type="scientific">Phytophthora nicotianae P1976</name>
    <dbReference type="NCBI Taxonomy" id="1317066"/>
    <lineage>
        <taxon>Eukaryota</taxon>
        <taxon>Sar</taxon>
        <taxon>Stramenopiles</taxon>
        <taxon>Oomycota</taxon>
        <taxon>Peronosporomycetes</taxon>
        <taxon>Peronosporales</taxon>
        <taxon>Peronosporaceae</taxon>
        <taxon>Phytophthora</taxon>
    </lineage>
</organism>
<keyword evidence="1" id="KW-0812">Transmembrane</keyword>
<gene>
    <name evidence="2" type="ORF">F444_19784</name>
</gene>
<comment type="caution">
    <text evidence="2">The sequence shown here is derived from an EMBL/GenBank/DDBJ whole genome shotgun (WGS) entry which is preliminary data.</text>
</comment>
<name>A0A080Z6M6_PHYNI</name>